<dbReference type="FunFam" id="3.40.50.1370:FF:000008">
    <property type="entry name" value="Ornithine carbamoyltransferase"/>
    <property type="match status" value="1"/>
</dbReference>
<evidence type="ECO:0000256" key="4">
    <source>
        <dbReference type="ARBA" id="ARBA00022679"/>
    </source>
</evidence>
<dbReference type="EMBL" id="JRPD02000031">
    <property type="protein sequence ID" value="TLD98414.1"/>
    <property type="molecule type" value="Genomic_DNA"/>
</dbReference>
<dbReference type="PRINTS" id="PR00100">
    <property type="entry name" value="AOTCASE"/>
</dbReference>
<reference evidence="10 11" key="1">
    <citation type="journal article" date="2014" name="Genome Announc.">
        <title>Draft genome sequences of eight enterohepatic helicobacter species isolated from both laboratory and wild rodents.</title>
        <authorList>
            <person name="Sheh A."/>
            <person name="Shen Z."/>
            <person name="Fox J.G."/>
        </authorList>
    </citation>
    <scope>NUCLEOTIDE SEQUENCE [LARGE SCALE GENOMIC DNA]</scope>
    <source>
        <strain evidence="10 11">ST1</strain>
    </source>
</reference>
<feature type="binding site" evidence="6">
    <location>
        <position position="311"/>
    </location>
    <ligand>
        <name>carbamoyl phosphate</name>
        <dbReference type="ChEBI" id="CHEBI:58228"/>
    </ligand>
</feature>
<feature type="binding site" evidence="6">
    <location>
        <position position="107"/>
    </location>
    <ligand>
        <name>carbamoyl phosphate</name>
        <dbReference type="ChEBI" id="CHEBI:58228"/>
    </ligand>
</feature>
<proteinExistence type="inferred from homology"/>
<feature type="binding site" evidence="6">
    <location>
        <position position="179"/>
    </location>
    <ligand>
        <name>L-ornithine</name>
        <dbReference type="ChEBI" id="CHEBI:46911"/>
    </ligand>
</feature>
<comment type="subcellular location">
    <subcellularLocation>
        <location evidence="6">Cytoplasm</location>
    </subcellularLocation>
</comment>
<feature type="domain" description="Aspartate/ornithine carbamoyltransferase carbamoyl-P binding" evidence="8">
    <location>
        <begin position="7"/>
        <end position="147"/>
    </location>
</feature>
<evidence type="ECO:0000313" key="10">
    <source>
        <dbReference type="EMBL" id="TLD98414.1"/>
    </source>
</evidence>
<dbReference type="PANTHER" id="PTHR45753">
    <property type="entry name" value="ORNITHINE CARBAMOYLTRANSFERASE, MITOCHONDRIAL"/>
    <property type="match status" value="1"/>
</dbReference>
<gene>
    <name evidence="9" type="primary">argF</name>
    <name evidence="10" type="ORF">LS73_008985</name>
    <name evidence="9" type="ORF">NCTC12714_00962</name>
</gene>
<feature type="binding site" evidence="6">
    <location>
        <begin position="134"/>
        <end position="137"/>
    </location>
    <ligand>
        <name>carbamoyl phosphate</name>
        <dbReference type="ChEBI" id="CHEBI:58228"/>
    </ligand>
</feature>
<keyword evidence="6" id="KW-0963">Cytoplasm</keyword>
<dbReference type="InterPro" id="IPR006130">
    <property type="entry name" value="Asp/Orn_carbamoylTrfase"/>
</dbReference>
<dbReference type="InterPro" id="IPR002292">
    <property type="entry name" value="Orn/put_carbamltrans"/>
</dbReference>
<dbReference type="Gene3D" id="3.40.50.1370">
    <property type="entry name" value="Aspartate/ornithine carbamoyltransferase"/>
    <property type="match status" value="2"/>
</dbReference>
<sequence>MSNAQVRHFLTINDFNKHELLEMLSLAIKIKSEHKQGIPTPYLAGQTLAMVFEKSSTRTRVSFQVGIYQLGGFGIFLSNSDLQLGRGEIIKDSAAVISSMVDMIMVRTHMHERLEEFARHSSVNVINGLSDAFHPMQLLADYLTMIENGIFVPDSILDSTPHNAKYERPIVAYIGDGNNVANSWLMLASKLGFELRLACPKGYMPKEEFLSIAKENAKISGANIVIGNDIQAVVKNANVVTTDTWVSMGQENEKKKRMQDFKDYKVDSNIMAMAHKEAIFLHCLPAYRGLEVTEEVIDGAQSKIIQEAHNRLHAQKGVMVWLNKQNKKNTI</sequence>
<evidence type="ECO:0000313" key="9">
    <source>
        <dbReference type="EMBL" id="STQ86160.1"/>
    </source>
</evidence>
<dbReference type="Pfam" id="PF00185">
    <property type="entry name" value="OTCace"/>
    <property type="match status" value="1"/>
</dbReference>
<evidence type="ECO:0000256" key="3">
    <source>
        <dbReference type="ARBA" id="ARBA00013007"/>
    </source>
</evidence>
<protein>
    <recommendedName>
        <fullName evidence="3 6">Ornithine carbamoyltransferase</fullName>
        <shortName evidence="6">OTCase</shortName>
        <ecNumber evidence="3 6">2.1.3.3</ecNumber>
    </recommendedName>
</protein>
<feature type="binding site" evidence="6">
    <location>
        <begin position="247"/>
        <end position="248"/>
    </location>
    <ligand>
        <name>L-ornithine</name>
        <dbReference type="ChEBI" id="CHEBI:46911"/>
    </ligand>
</feature>
<comment type="catalytic activity">
    <reaction evidence="5 6">
        <text>carbamoyl phosphate + L-ornithine = L-citrulline + phosphate + H(+)</text>
        <dbReference type="Rhea" id="RHEA:19513"/>
        <dbReference type="ChEBI" id="CHEBI:15378"/>
        <dbReference type="ChEBI" id="CHEBI:43474"/>
        <dbReference type="ChEBI" id="CHEBI:46911"/>
        <dbReference type="ChEBI" id="CHEBI:57743"/>
        <dbReference type="ChEBI" id="CHEBI:58228"/>
        <dbReference type="EC" id="2.1.3.3"/>
    </reaction>
</comment>
<dbReference type="InterPro" id="IPR006131">
    <property type="entry name" value="Asp_carbamoyltransf_Asp/Orn-bd"/>
</dbReference>
<dbReference type="OrthoDB" id="9802587at2"/>
<dbReference type="EC" id="2.1.3.3" evidence="3 6"/>
<keyword evidence="12" id="KW-1185">Reference proteome</keyword>
<dbReference type="InterPro" id="IPR024904">
    <property type="entry name" value="OTCase_ArgI"/>
</dbReference>
<feature type="binding site" evidence="6">
    <location>
        <position position="243"/>
    </location>
    <ligand>
        <name>L-ornithine</name>
        <dbReference type="ChEBI" id="CHEBI:46911"/>
    </ligand>
</feature>
<dbReference type="NCBIfam" id="NF001986">
    <property type="entry name" value="PRK00779.1"/>
    <property type="match status" value="1"/>
</dbReference>
<dbReference type="GO" id="GO:0005737">
    <property type="term" value="C:cytoplasm"/>
    <property type="evidence" value="ECO:0007669"/>
    <property type="project" value="UniProtKB-SubCell"/>
</dbReference>
<evidence type="ECO:0000259" key="7">
    <source>
        <dbReference type="Pfam" id="PF00185"/>
    </source>
</evidence>
<dbReference type="Proteomes" id="UP000255139">
    <property type="component" value="Unassembled WGS sequence"/>
</dbReference>
<dbReference type="GO" id="GO:0016597">
    <property type="term" value="F:amino acid binding"/>
    <property type="evidence" value="ECO:0007669"/>
    <property type="project" value="InterPro"/>
</dbReference>
<evidence type="ECO:0000259" key="8">
    <source>
        <dbReference type="Pfam" id="PF02729"/>
    </source>
</evidence>
<dbReference type="PRINTS" id="PR00102">
    <property type="entry name" value="OTCASE"/>
</dbReference>
<evidence type="ECO:0000256" key="5">
    <source>
        <dbReference type="ARBA" id="ARBA00048772"/>
    </source>
</evidence>
<dbReference type="GO" id="GO:0004585">
    <property type="term" value="F:ornithine carbamoyltransferase activity"/>
    <property type="evidence" value="ECO:0007669"/>
    <property type="project" value="UniProtKB-UniRule"/>
</dbReference>
<accession>A0A099TV87</accession>
<feature type="binding site" evidence="6">
    <location>
        <begin position="283"/>
        <end position="284"/>
    </location>
    <ligand>
        <name>carbamoyl phosphate</name>
        <dbReference type="ChEBI" id="CHEBI:58228"/>
    </ligand>
</feature>
<dbReference type="STRING" id="216.LS73_09810"/>
<evidence type="ECO:0000256" key="1">
    <source>
        <dbReference type="ARBA" id="ARBA00004975"/>
    </source>
</evidence>
<organism evidence="9 12">
    <name type="scientific">Helicobacter muridarum</name>
    <dbReference type="NCBI Taxonomy" id="216"/>
    <lineage>
        <taxon>Bacteria</taxon>
        <taxon>Pseudomonadati</taxon>
        <taxon>Campylobacterota</taxon>
        <taxon>Epsilonproteobacteria</taxon>
        <taxon>Campylobacterales</taxon>
        <taxon>Helicobacteraceae</taxon>
        <taxon>Helicobacter</taxon>
    </lineage>
</organism>
<dbReference type="PANTHER" id="PTHR45753:SF3">
    <property type="entry name" value="ORNITHINE TRANSCARBAMYLASE, MITOCHONDRIAL"/>
    <property type="match status" value="1"/>
</dbReference>
<evidence type="ECO:0000256" key="6">
    <source>
        <dbReference type="HAMAP-Rule" id="MF_01109"/>
    </source>
</evidence>
<dbReference type="EMBL" id="UGJE01000002">
    <property type="protein sequence ID" value="STQ86160.1"/>
    <property type="molecule type" value="Genomic_DNA"/>
</dbReference>
<feature type="domain" description="Aspartate/ornithine carbamoyltransferase Asp/Orn-binding" evidence="7">
    <location>
        <begin position="171"/>
        <end position="322"/>
    </location>
</feature>
<dbReference type="GO" id="GO:0042450">
    <property type="term" value="P:L-arginine biosynthetic process via ornithine"/>
    <property type="evidence" value="ECO:0007669"/>
    <property type="project" value="UniProtKB-UniRule"/>
</dbReference>
<evidence type="ECO:0000313" key="11">
    <source>
        <dbReference type="Proteomes" id="UP000029922"/>
    </source>
</evidence>
<name>A0A099TV87_9HELI</name>
<comment type="similarity">
    <text evidence="2 6">Belongs to the aspartate/ornithine carbamoyltransferase superfamily. OTCase family.</text>
</comment>
<dbReference type="NCBIfam" id="TIGR00658">
    <property type="entry name" value="orni_carb_tr"/>
    <property type="match status" value="1"/>
</dbReference>
<dbReference type="InterPro" id="IPR036901">
    <property type="entry name" value="Asp/Orn_carbamoylTrfase_sf"/>
</dbReference>
<reference evidence="9 12" key="2">
    <citation type="submission" date="2018-06" db="EMBL/GenBank/DDBJ databases">
        <authorList>
            <consortium name="Pathogen Informatics"/>
            <person name="Doyle S."/>
        </authorList>
    </citation>
    <scope>NUCLEOTIDE SEQUENCE [LARGE SCALE GENOMIC DNA]</scope>
    <source>
        <strain evidence="9 12">NCTC12714</strain>
    </source>
</reference>
<dbReference type="HAMAP" id="MF_01109">
    <property type="entry name" value="OTCase"/>
    <property type="match status" value="1"/>
</dbReference>
<dbReference type="SUPFAM" id="SSF53671">
    <property type="entry name" value="Aspartate/ornithine carbamoyltransferase"/>
    <property type="match status" value="1"/>
</dbReference>
<comment type="pathway">
    <text evidence="1">Amino-acid biosynthesis; L-arginine biosynthesis; L-arginine from L-ornithine and carbamoyl phosphate: step 1/3.</text>
</comment>
<dbReference type="AlphaFoldDB" id="A0A099TV87"/>
<keyword evidence="4 6" id="KW-0808">Transferase</keyword>
<dbReference type="InterPro" id="IPR006132">
    <property type="entry name" value="Asp/Orn_carbamoyltranf_P-bd"/>
</dbReference>
<dbReference type="RefSeq" id="WP_034559519.1">
    <property type="nucleotide sequence ID" value="NZ_FZML01000013.1"/>
</dbReference>
<feature type="binding site" evidence="6">
    <location>
        <begin position="56"/>
        <end position="59"/>
    </location>
    <ligand>
        <name>carbamoyl phosphate</name>
        <dbReference type="ChEBI" id="CHEBI:58228"/>
    </ligand>
</feature>
<evidence type="ECO:0000256" key="2">
    <source>
        <dbReference type="ARBA" id="ARBA00007805"/>
    </source>
</evidence>
<dbReference type="Pfam" id="PF02729">
    <property type="entry name" value="OTCace_N"/>
    <property type="match status" value="1"/>
</dbReference>
<dbReference type="Proteomes" id="UP000029922">
    <property type="component" value="Unassembled WGS sequence"/>
</dbReference>
<dbReference type="GO" id="GO:0019240">
    <property type="term" value="P:citrulline biosynthetic process"/>
    <property type="evidence" value="ECO:0007669"/>
    <property type="project" value="TreeGrafter"/>
</dbReference>
<dbReference type="PROSITE" id="PS00097">
    <property type="entry name" value="CARBAMOYLTRANSFERASE"/>
    <property type="match status" value="1"/>
</dbReference>
<evidence type="ECO:0000313" key="12">
    <source>
        <dbReference type="Proteomes" id="UP000255139"/>
    </source>
</evidence>
<feature type="binding site" evidence="6">
    <location>
        <position position="83"/>
    </location>
    <ligand>
        <name>carbamoyl phosphate</name>
        <dbReference type="ChEBI" id="CHEBI:58228"/>
    </ligand>
</feature>